<dbReference type="Pfam" id="PF00535">
    <property type="entry name" value="Glycos_transf_2"/>
    <property type="match status" value="1"/>
</dbReference>
<evidence type="ECO:0000313" key="5">
    <source>
        <dbReference type="Proteomes" id="UP000479756"/>
    </source>
</evidence>
<evidence type="ECO:0000256" key="1">
    <source>
        <dbReference type="ARBA" id="ARBA00006739"/>
    </source>
</evidence>
<proteinExistence type="inferred from homology"/>
<evidence type="ECO:0000313" key="4">
    <source>
        <dbReference type="EMBL" id="NEM91347.1"/>
    </source>
</evidence>
<keyword evidence="2" id="KW-1133">Transmembrane helix</keyword>
<keyword evidence="2" id="KW-0812">Transmembrane</keyword>
<feature type="transmembrane region" description="Helical" evidence="2">
    <location>
        <begin position="232"/>
        <end position="255"/>
    </location>
</feature>
<dbReference type="AlphaFoldDB" id="A0A7C9PN81"/>
<dbReference type="EMBL" id="JAAGWZ010000002">
    <property type="protein sequence ID" value="NEM91347.1"/>
    <property type="molecule type" value="Genomic_DNA"/>
</dbReference>
<feature type="transmembrane region" description="Helical" evidence="2">
    <location>
        <begin position="267"/>
        <end position="289"/>
    </location>
</feature>
<dbReference type="PANTHER" id="PTHR48090:SF7">
    <property type="entry name" value="RFBJ PROTEIN"/>
    <property type="match status" value="1"/>
</dbReference>
<comment type="similarity">
    <text evidence="1">Belongs to the glycosyltransferase 2 family.</text>
</comment>
<keyword evidence="2" id="KW-0472">Membrane</keyword>
<dbReference type="RefSeq" id="WP_163473015.1">
    <property type="nucleotide sequence ID" value="NZ_JAAGWZ010000002.1"/>
</dbReference>
<sequence length="318" mass="35034">MKVFVQVPCLNEEQTLPLVLAGIPKQIPGVDEIEILIIDDGSTDRTLEVAAEFGVTHFVHHVRNMGLARSFRDGIDYALRHGADIVVNTDGDNQYPQERIADLVQPIIAGDADIVIGDRQTHTIEHFSPFKKLLQRVGSTVVNIAASTDLPDAASGFRAYSRASLYRLNVVTQFSYCMETIIQAGNKRMKIASLAIDTNAKTRESRLFSSMGQHVVKSAEAILRSYIMFKPFALFAWLGVLLVIAGLVPFVRYAILIGVGDGGNHLQSLIVGVVFFAGAIIAFALGVLADLLRTNRILLEETLERLKELQYDAAEVRR</sequence>
<dbReference type="InterPro" id="IPR050256">
    <property type="entry name" value="Glycosyltransferase_2"/>
</dbReference>
<feature type="domain" description="Glycosyltransferase 2-like" evidence="3">
    <location>
        <begin position="6"/>
        <end position="166"/>
    </location>
</feature>
<gene>
    <name evidence="4" type="ORF">G3T37_08240</name>
</gene>
<organism evidence="4 5">
    <name type="scientific">Galbitalea soli</name>
    <dbReference type="NCBI Taxonomy" id="1268042"/>
    <lineage>
        <taxon>Bacteria</taxon>
        <taxon>Bacillati</taxon>
        <taxon>Actinomycetota</taxon>
        <taxon>Actinomycetes</taxon>
        <taxon>Micrococcales</taxon>
        <taxon>Microbacteriaceae</taxon>
        <taxon>Galbitalea</taxon>
    </lineage>
</organism>
<dbReference type="PANTHER" id="PTHR48090">
    <property type="entry name" value="UNDECAPRENYL-PHOSPHATE 4-DEOXY-4-FORMAMIDO-L-ARABINOSE TRANSFERASE-RELATED"/>
    <property type="match status" value="1"/>
</dbReference>
<dbReference type="InterPro" id="IPR001173">
    <property type="entry name" value="Glyco_trans_2-like"/>
</dbReference>
<reference evidence="4 5" key="1">
    <citation type="journal article" date="2014" name="Int. J. Syst. Evol. Microbiol.">
        <title>Description of Galbitalea soli gen. nov., sp. nov., and Frondihabitans sucicola sp. nov.</title>
        <authorList>
            <person name="Kim S.J."/>
            <person name="Lim J.M."/>
            <person name="Ahn J.H."/>
            <person name="Weon H.Y."/>
            <person name="Hamada M."/>
            <person name="Suzuki K."/>
            <person name="Ahn T.Y."/>
            <person name="Kwon S.W."/>
        </authorList>
    </citation>
    <scope>NUCLEOTIDE SEQUENCE [LARGE SCALE GENOMIC DNA]</scope>
    <source>
        <strain evidence="4 5">NBRC 108727</strain>
    </source>
</reference>
<name>A0A7C9PN81_9MICO</name>
<dbReference type="GO" id="GO:0016740">
    <property type="term" value="F:transferase activity"/>
    <property type="evidence" value="ECO:0007669"/>
    <property type="project" value="UniProtKB-KW"/>
</dbReference>
<dbReference type="InterPro" id="IPR029044">
    <property type="entry name" value="Nucleotide-diphossugar_trans"/>
</dbReference>
<evidence type="ECO:0000256" key="2">
    <source>
        <dbReference type="SAM" id="Phobius"/>
    </source>
</evidence>
<dbReference type="SUPFAM" id="SSF53448">
    <property type="entry name" value="Nucleotide-diphospho-sugar transferases"/>
    <property type="match status" value="1"/>
</dbReference>
<dbReference type="Proteomes" id="UP000479756">
    <property type="component" value="Unassembled WGS sequence"/>
</dbReference>
<evidence type="ECO:0000259" key="3">
    <source>
        <dbReference type="Pfam" id="PF00535"/>
    </source>
</evidence>
<protein>
    <submittedName>
        <fullName evidence="4">Glycosyltransferase</fullName>
    </submittedName>
</protein>
<dbReference type="Gene3D" id="3.90.550.10">
    <property type="entry name" value="Spore Coat Polysaccharide Biosynthesis Protein SpsA, Chain A"/>
    <property type="match status" value="1"/>
</dbReference>
<accession>A0A7C9PN81</accession>
<comment type="caution">
    <text evidence="4">The sequence shown here is derived from an EMBL/GenBank/DDBJ whole genome shotgun (WGS) entry which is preliminary data.</text>
</comment>
<dbReference type="CDD" id="cd04179">
    <property type="entry name" value="DPM_DPG-synthase_like"/>
    <property type="match status" value="1"/>
</dbReference>
<keyword evidence="5" id="KW-1185">Reference proteome</keyword>
<keyword evidence="4" id="KW-0808">Transferase</keyword>